<keyword evidence="1" id="KW-0812">Transmembrane</keyword>
<feature type="transmembrane region" description="Helical" evidence="1">
    <location>
        <begin position="80"/>
        <end position="100"/>
    </location>
</feature>
<evidence type="ECO:0000256" key="1">
    <source>
        <dbReference type="SAM" id="Phobius"/>
    </source>
</evidence>
<reference evidence="2 3" key="1">
    <citation type="submission" date="2017-07" db="EMBL/GenBank/DDBJ databases">
        <title>Leptospira spp. isolated from tropical soils.</title>
        <authorList>
            <person name="Thibeaux R."/>
            <person name="Iraola G."/>
            <person name="Ferres I."/>
            <person name="Bierque E."/>
            <person name="Girault D."/>
            <person name="Soupe-Gilbert M.-E."/>
            <person name="Picardeau M."/>
            <person name="Goarant C."/>
        </authorList>
    </citation>
    <scope>NUCLEOTIDE SEQUENCE [LARGE SCALE GENOMIC DNA]</scope>
    <source>
        <strain evidence="2 3">FH2-B-A1</strain>
    </source>
</reference>
<feature type="transmembrane region" description="Helical" evidence="1">
    <location>
        <begin position="329"/>
        <end position="349"/>
    </location>
</feature>
<comment type="caution">
    <text evidence="2">The sequence shown here is derived from an EMBL/GenBank/DDBJ whole genome shotgun (WGS) entry which is preliminary data.</text>
</comment>
<organism evidence="2 3">
    <name type="scientific">Leptospira harrisiae</name>
    <dbReference type="NCBI Taxonomy" id="2023189"/>
    <lineage>
        <taxon>Bacteria</taxon>
        <taxon>Pseudomonadati</taxon>
        <taxon>Spirochaetota</taxon>
        <taxon>Spirochaetia</taxon>
        <taxon>Leptospirales</taxon>
        <taxon>Leptospiraceae</taxon>
        <taxon>Leptospira</taxon>
    </lineage>
</organism>
<dbReference type="AlphaFoldDB" id="A0A2N0APU6"/>
<keyword evidence="3" id="KW-1185">Reference proteome</keyword>
<dbReference type="Proteomes" id="UP000232145">
    <property type="component" value="Unassembled WGS sequence"/>
</dbReference>
<evidence type="ECO:0008006" key="4">
    <source>
        <dbReference type="Google" id="ProtNLM"/>
    </source>
</evidence>
<proteinExistence type="predicted"/>
<feature type="transmembrane region" description="Helical" evidence="1">
    <location>
        <begin position="195"/>
        <end position="216"/>
    </location>
</feature>
<feature type="transmembrane region" description="Helical" evidence="1">
    <location>
        <begin position="130"/>
        <end position="151"/>
    </location>
</feature>
<gene>
    <name evidence="2" type="ORF">CH364_08955</name>
</gene>
<protein>
    <recommendedName>
        <fullName evidence="4">Glycosyltransferase RgtA/B/C/D-like domain-containing protein</fullName>
    </recommendedName>
</protein>
<keyword evidence="1" id="KW-0472">Membrane</keyword>
<feature type="transmembrane region" description="Helical" evidence="1">
    <location>
        <begin position="275"/>
        <end position="297"/>
    </location>
</feature>
<evidence type="ECO:0000313" key="2">
    <source>
        <dbReference type="EMBL" id="PJZ86275.1"/>
    </source>
</evidence>
<feature type="transmembrane region" description="Helical" evidence="1">
    <location>
        <begin position="157"/>
        <end position="188"/>
    </location>
</feature>
<feature type="transmembrane region" description="Helical" evidence="1">
    <location>
        <begin position="303"/>
        <end position="322"/>
    </location>
</feature>
<name>A0A2N0APU6_9LEPT</name>
<evidence type="ECO:0000313" key="3">
    <source>
        <dbReference type="Proteomes" id="UP000232145"/>
    </source>
</evidence>
<keyword evidence="1" id="KW-1133">Transmembrane helix</keyword>
<dbReference type="EMBL" id="NPDX01000001">
    <property type="protein sequence ID" value="PJZ86275.1"/>
    <property type="molecule type" value="Genomic_DNA"/>
</dbReference>
<feature type="transmembrane region" description="Helical" evidence="1">
    <location>
        <begin position="251"/>
        <end position="268"/>
    </location>
</feature>
<feature type="transmembrane region" description="Helical" evidence="1">
    <location>
        <begin position="48"/>
        <end position="68"/>
    </location>
</feature>
<accession>A0A2N0APU6</accession>
<sequence length="384" mass="44756">MGTHDSFWIIPTCLSILTEFNVNLDEFITYGLKDSYAAIKINGHYYNYFPYGITFLVLPIIGAIKPFLSEFLFFRYHKHIELLCASVLVIVALYFLYILFCFFVSRRWAALLTISMGLCTPLFTSASRALWQHSGSILLISLSLFLLVYSLRRNKRILPLLGIVLVFAYAVRPTNIISLFLISLFVLFNFRKERLNYGLAVILAMASFFLFNYWVFGDFVHPYYRTARLSVNFNLLKTAVIGNLFSPNRGFFIWSPFLLFAFLAFFFVKRRNDSLIFLAVSIICSHIFVISTFPHWWAGHSVGPRFMTDVVPFFGLLLCFTIKRFNHSYIFKVSFLFLIIISFLVQFSAAVSKNTQLWNIRGGDINDTPERIWDWHKPQFYPFD</sequence>